<evidence type="ECO:0000313" key="3">
    <source>
        <dbReference type="Proteomes" id="UP001501444"/>
    </source>
</evidence>
<accession>A0ABN3GLB6</accession>
<organism evidence="2 3">
    <name type="scientific">Dactylosporangium salmoneum</name>
    <dbReference type="NCBI Taxonomy" id="53361"/>
    <lineage>
        <taxon>Bacteria</taxon>
        <taxon>Bacillati</taxon>
        <taxon>Actinomycetota</taxon>
        <taxon>Actinomycetes</taxon>
        <taxon>Micromonosporales</taxon>
        <taxon>Micromonosporaceae</taxon>
        <taxon>Dactylosporangium</taxon>
    </lineage>
</organism>
<feature type="compositionally biased region" description="Polar residues" evidence="1">
    <location>
        <begin position="99"/>
        <end position="113"/>
    </location>
</feature>
<sequence>MRSWPWYHSPDPSDSWQIHTSCPLAVRMYCTSINGSAVFPSCALAASPMKSGHRVGGRLGAWRVAAAEVTPGGTADGPSPDADLSSSMSRRPITYPKSAPTTVRMSNESNTTVKVRRDPCPGPAS</sequence>
<reference evidence="2 3" key="1">
    <citation type="journal article" date="2019" name="Int. J. Syst. Evol. Microbiol.">
        <title>The Global Catalogue of Microorganisms (GCM) 10K type strain sequencing project: providing services to taxonomists for standard genome sequencing and annotation.</title>
        <authorList>
            <consortium name="The Broad Institute Genomics Platform"/>
            <consortium name="The Broad Institute Genome Sequencing Center for Infectious Disease"/>
            <person name="Wu L."/>
            <person name="Ma J."/>
        </authorList>
    </citation>
    <scope>NUCLEOTIDE SEQUENCE [LARGE SCALE GENOMIC DNA]</scope>
    <source>
        <strain evidence="2 3">JCM 3272</strain>
    </source>
</reference>
<evidence type="ECO:0000256" key="1">
    <source>
        <dbReference type="SAM" id="MobiDB-lite"/>
    </source>
</evidence>
<dbReference type="Proteomes" id="UP001501444">
    <property type="component" value="Unassembled WGS sequence"/>
</dbReference>
<keyword evidence="3" id="KW-1185">Reference proteome</keyword>
<name>A0ABN3GLB6_9ACTN</name>
<proteinExistence type="predicted"/>
<gene>
    <name evidence="2" type="ORF">GCM10010170_047010</name>
</gene>
<evidence type="ECO:0000313" key="2">
    <source>
        <dbReference type="EMBL" id="GAA2354800.1"/>
    </source>
</evidence>
<protein>
    <submittedName>
        <fullName evidence="2">Uncharacterized protein</fullName>
    </submittedName>
</protein>
<comment type="caution">
    <text evidence="2">The sequence shown here is derived from an EMBL/GenBank/DDBJ whole genome shotgun (WGS) entry which is preliminary data.</text>
</comment>
<feature type="region of interest" description="Disordered" evidence="1">
    <location>
        <begin position="69"/>
        <end position="125"/>
    </location>
</feature>
<dbReference type="EMBL" id="BAAARV010000034">
    <property type="protein sequence ID" value="GAA2354800.1"/>
    <property type="molecule type" value="Genomic_DNA"/>
</dbReference>